<feature type="compositionally biased region" description="Basic and acidic residues" evidence="1">
    <location>
        <begin position="327"/>
        <end position="342"/>
    </location>
</feature>
<keyword evidence="2" id="KW-0812">Transmembrane</keyword>
<reference evidence="3 4" key="1">
    <citation type="submission" date="2020-06" db="EMBL/GenBank/DDBJ databases">
        <authorList>
            <person name="Li R."/>
            <person name="Bekaert M."/>
        </authorList>
    </citation>
    <scope>NUCLEOTIDE SEQUENCE [LARGE SCALE GENOMIC DNA]</scope>
    <source>
        <strain evidence="4">wild</strain>
    </source>
</reference>
<feature type="compositionally biased region" description="Basic and acidic residues" evidence="1">
    <location>
        <begin position="401"/>
        <end position="419"/>
    </location>
</feature>
<feature type="transmembrane region" description="Helical" evidence="2">
    <location>
        <begin position="29"/>
        <end position="48"/>
    </location>
</feature>
<evidence type="ECO:0000313" key="4">
    <source>
        <dbReference type="Proteomes" id="UP000507470"/>
    </source>
</evidence>
<evidence type="ECO:0000256" key="2">
    <source>
        <dbReference type="SAM" id="Phobius"/>
    </source>
</evidence>
<evidence type="ECO:0000256" key="1">
    <source>
        <dbReference type="SAM" id="MobiDB-lite"/>
    </source>
</evidence>
<organism evidence="3 4">
    <name type="scientific">Mytilus coruscus</name>
    <name type="common">Sea mussel</name>
    <dbReference type="NCBI Taxonomy" id="42192"/>
    <lineage>
        <taxon>Eukaryota</taxon>
        <taxon>Metazoa</taxon>
        <taxon>Spiralia</taxon>
        <taxon>Lophotrochozoa</taxon>
        <taxon>Mollusca</taxon>
        <taxon>Bivalvia</taxon>
        <taxon>Autobranchia</taxon>
        <taxon>Pteriomorphia</taxon>
        <taxon>Mytilida</taxon>
        <taxon>Mytiloidea</taxon>
        <taxon>Mytilidae</taxon>
        <taxon>Mytilinae</taxon>
        <taxon>Mytilus</taxon>
    </lineage>
</organism>
<keyword evidence="2" id="KW-1133">Transmembrane helix</keyword>
<keyword evidence="2" id="KW-0472">Membrane</keyword>
<dbReference type="EMBL" id="CACVKT020005971">
    <property type="protein sequence ID" value="CAC5399025.1"/>
    <property type="molecule type" value="Genomic_DNA"/>
</dbReference>
<dbReference type="OrthoDB" id="6120412at2759"/>
<dbReference type="Proteomes" id="UP000507470">
    <property type="component" value="Unassembled WGS sequence"/>
</dbReference>
<sequence>MESAICLIVTVVVFHNIYDKETETLTYGWYIAVLSLGFVTLACPCYIVDGCQTIKNRNKKASTAKIAPCPTALTVNERQLLIDGFINQMSKQKSQLPEPLGLKCKFSVLYDGTNIEHPPPGPIIPVGRADDTYELTKMENLKQPMVIPPSCDDNFKTIYDDDDNEENFVHPPPKIVSSDTPFQDILLRNLQTYSDYDSDISRKSSCYSLESGQIDDCDPGPIILVGRDDDTNELMKMETLKQPMVIPPSCDENFKTIYDDDDNEEREEVLKPSEAENDDDTEYKANNKSASTCSSRRHKPKHDNEAYAKSNDVIYRAKYGASSPYTEKQDIQGEKGKYDDKRQKPRKQSSKRKKYNRNGTKRKKGDIPLSRKDLNTTKEEISNEATVKGAVGYCNGGKSAQDCRKKIHGEKSDEQVIGK</sequence>
<proteinExistence type="predicted"/>
<evidence type="ECO:0000313" key="3">
    <source>
        <dbReference type="EMBL" id="CAC5399025.1"/>
    </source>
</evidence>
<dbReference type="AlphaFoldDB" id="A0A6J8CT41"/>
<accession>A0A6J8CT41</accession>
<gene>
    <name evidence="3" type="ORF">MCOR_33328</name>
</gene>
<feature type="compositionally biased region" description="Basic and acidic residues" evidence="1">
    <location>
        <begin position="365"/>
        <end position="381"/>
    </location>
</feature>
<feature type="region of interest" description="Disordered" evidence="1">
    <location>
        <begin position="269"/>
        <end position="419"/>
    </location>
</feature>
<feature type="compositionally biased region" description="Polar residues" evidence="1">
    <location>
        <begin position="284"/>
        <end position="294"/>
    </location>
</feature>
<protein>
    <submittedName>
        <fullName evidence="3">Uncharacterized protein</fullName>
    </submittedName>
</protein>
<keyword evidence="4" id="KW-1185">Reference proteome</keyword>
<feature type="compositionally biased region" description="Basic residues" evidence="1">
    <location>
        <begin position="343"/>
        <end position="364"/>
    </location>
</feature>
<name>A0A6J8CT41_MYTCO</name>